<organism evidence="1">
    <name type="scientific">Arundo donax</name>
    <name type="common">Giant reed</name>
    <name type="synonym">Donax arundinaceus</name>
    <dbReference type="NCBI Taxonomy" id="35708"/>
    <lineage>
        <taxon>Eukaryota</taxon>
        <taxon>Viridiplantae</taxon>
        <taxon>Streptophyta</taxon>
        <taxon>Embryophyta</taxon>
        <taxon>Tracheophyta</taxon>
        <taxon>Spermatophyta</taxon>
        <taxon>Magnoliopsida</taxon>
        <taxon>Liliopsida</taxon>
        <taxon>Poales</taxon>
        <taxon>Poaceae</taxon>
        <taxon>PACMAD clade</taxon>
        <taxon>Arundinoideae</taxon>
        <taxon>Arundineae</taxon>
        <taxon>Arundo</taxon>
    </lineage>
</organism>
<name>A0A0A8YUF1_ARUDO</name>
<evidence type="ECO:0000313" key="1">
    <source>
        <dbReference type="EMBL" id="JAD30236.1"/>
    </source>
</evidence>
<dbReference type="EMBL" id="GBRH01267659">
    <property type="protein sequence ID" value="JAD30236.1"/>
    <property type="molecule type" value="Transcribed_RNA"/>
</dbReference>
<reference evidence="1" key="1">
    <citation type="submission" date="2014-09" db="EMBL/GenBank/DDBJ databases">
        <authorList>
            <person name="Magalhaes I.L.F."/>
            <person name="Oliveira U."/>
            <person name="Santos F.R."/>
            <person name="Vidigal T.H.D.A."/>
            <person name="Brescovit A.D."/>
            <person name="Santos A.J."/>
        </authorList>
    </citation>
    <scope>NUCLEOTIDE SEQUENCE</scope>
    <source>
        <tissue evidence="1">Shoot tissue taken approximately 20 cm above the soil surface</tissue>
    </source>
</reference>
<accession>A0A0A8YUF1</accession>
<sequence length="17" mass="1884">MLALGTPCLRMYAPLFS</sequence>
<reference evidence="1" key="2">
    <citation type="journal article" date="2015" name="Data Brief">
        <title>Shoot transcriptome of the giant reed, Arundo donax.</title>
        <authorList>
            <person name="Barrero R.A."/>
            <person name="Guerrero F.D."/>
            <person name="Moolhuijzen P."/>
            <person name="Goolsby J.A."/>
            <person name="Tidwell J."/>
            <person name="Bellgard S.E."/>
            <person name="Bellgard M.I."/>
        </authorList>
    </citation>
    <scope>NUCLEOTIDE SEQUENCE</scope>
    <source>
        <tissue evidence="1">Shoot tissue taken approximately 20 cm above the soil surface</tissue>
    </source>
</reference>
<proteinExistence type="predicted"/>
<dbReference type="AlphaFoldDB" id="A0A0A8YUF1"/>
<protein>
    <submittedName>
        <fullName evidence="1">Uncharacterized protein</fullName>
    </submittedName>
</protein>